<evidence type="ECO:0000313" key="3">
    <source>
        <dbReference type="EMBL" id="RAP41521.1"/>
    </source>
</evidence>
<feature type="compositionally biased region" description="Basic and acidic residues" evidence="1">
    <location>
        <begin position="167"/>
        <end position="176"/>
    </location>
</feature>
<proteinExistence type="predicted"/>
<dbReference type="InterPro" id="IPR001646">
    <property type="entry name" value="5peptide_repeat"/>
</dbReference>
<dbReference type="SUPFAM" id="SSF141571">
    <property type="entry name" value="Pentapeptide repeat-like"/>
    <property type="match status" value="1"/>
</dbReference>
<evidence type="ECO:0000256" key="1">
    <source>
        <dbReference type="SAM" id="MobiDB-lite"/>
    </source>
</evidence>
<evidence type="ECO:0008006" key="5">
    <source>
        <dbReference type="Google" id="ProtNLM"/>
    </source>
</evidence>
<feature type="region of interest" description="Disordered" evidence="1">
    <location>
        <begin position="159"/>
        <end position="204"/>
    </location>
</feature>
<reference evidence="3 4" key="1">
    <citation type="submission" date="2017-01" db="EMBL/GenBank/DDBJ databases">
        <title>Genome sequence of Rhodovulum viride JA756.</title>
        <authorList>
            <person name="Lakshmi K.V."/>
            <person name="Tushar L.D."/>
            <person name="Sasikala C."/>
            <person name="Venkataramana C."/>
        </authorList>
    </citation>
    <scope>NUCLEOTIDE SEQUENCE [LARGE SCALE GENOMIC DNA]</scope>
    <source>
        <strain evidence="3 4">JA756</strain>
    </source>
</reference>
<dbReference type="Gene3D" id="2.160.20.80">
    <property type="entry name" value="E3 ubiquitin-protein ligase SopA"/>
    <property type="match status" value="1"/>
</dbReference>
<accession>A0ABX9DGM4</accession>
<keyword evidence="2" id="KW-0812">Transmembrane</keyword>
<protein>
    <recommendedName>
        <fullName evidence="5">Pentapeptide repeat protein</fullName>
    </recommendedName>
</protein>
<dbReference type="InterPro" id="IPR051082">
    <property type="entry name" value="Pentapeptide-BTB/POZ_domain"/>
</dbReference>
<feature type="transmembrane region" description="Helical" evidence="2">
    <location>
        <begin position="346"/>
        <end position="364"/>
    </location>
</feature>
<keyword evidence="4" id="KW-1185">Reference proteome</keyword>
<dbReference type="Proteomes" id="UP000248659">
    <property type="component" value="Unassembled WGS sequence"/>
</dbReference>
<dbReference type="PANTHER" id="PTHR14136">
    <property type="entry name" value="BTB_POZ DOMAIN-CONTAINING PROTEIN KCTD9"/>
    <property type="match status" value="1"/>
</dbReference>
<sequence length="370" mass="40381">MGNPEHLEWLLEGVAAWNARRQRDDFLPDLSGMDIRAAFETAGKLEEGRIPLLMADLWEADLTEADLGQADLGRADLTGAHLREAKLLEADLRKASLRHADLEESALCGAVFEGTDFGDAILNQTIVRTAYGALPPPLITDLSRAQNLTQIQVDTMRGDTGTILPEGLHHPAHWPDPRPPGSPGRESEPDATSTAPRSSSSIRAKVQERPVFELRHALQASYPETAVLAEYIVGQLQNEIAAHRMTAIPNDAEALSVYNAKLNFLNETLIAVQRLHEAIPVAEPDQKVTPEEARRIKDILLDIARQVDKAIRHLDSDTGTYGNFWKIGLIGACSGLLNCFGIPVNLGAPIAAGVIGVSTFRFIVDRRRGP</sequence>
<keyword evidence="2" id="KW-0472">Membrane</keyword>
<organism evidence="3 4">
    <name type="scientific">Rhodovulum viride</name>
    <dbReference type="NCBI Taxonomy" id="1231134"/>
    <lineage>
        <taxon>Bacteria</taxon>
        <taxon>Pseudomonadati</taxon>
        <taxon>Pseudomonadota</taxon>
        <taxon>Alphaproteobacteria</taxon>
        <taxon>Rhodobacterales</taxon>
        <taxon>Paracoccaceae</taxon>
        <taxon>Rhodovulum</taxon>
    </lineage>
</organism>
<evidence type="ECO:0000256" key="2">
    <source>
        <dbReference type="SAM" id="Phobius"/>
    </source>
</evidence>
<name>A0ABX9DGM4_9RHOB</name>
<dbReference type="EMBL" id="MUAV01000009">
    <property type="protein sequence ID" value="RAP41521.1"/>
    <property type="molecule type" value="Genomic_DNA"/>
</dbReference>
<keyword evidence="2" id="KW-1133">Transmembrane helix</keyword>
<evidence type="ECO:0000313" key="4">
    <source>
        <dbReference type="Proteomes" id="UP000248659"/>
    </source>
</evidence>
<dbReference type="PANTHER" id="PTHR14136:SF17">
    <property type="entry name" value="BTB_POZ DOMAIN-CONTAINING PROTEIN KCTD9"/>
    <property type="match status" value="1"/>
</dbReference>
<gene>
    <name evidence="3" type="ORF">BYZ73_09655</name>
</gene>
<dbReference type="RefSeq" id="WP_112315790.1">
    <property type="nucleotide sequence ID" value="NZ_MUAV01000009.1"/>
</dbReference>
<dbReference type="Pfam" id="PF00805">
    <property type="entry name" value="Pentapeptide"/>
    <property type="match status" value="1"/>
</dbReference>
<comment type="caution">
    <text evidence="3">The sequence shown here is derived from an EMBL/GenBank/DDBJ whole genome shotgun (WGS) entry which is preliminary data.</text>
</comment>
<feature type="compositionally biased region" description="Polar residues" evidence="1">
    <location>
        <begin position="190"/>
        <end position="202"/>
    </location>
</feature>